<name>A0A3B0XUZ4_9ZZZZ</name>
<sequence>MKVEKASLTETFSADKYLVNIIRRAVSNSQNIHINRPQHGHITVLANDGEYFAEVEHMPTFCSLAANEFKVTVLSEKKLQSYRTGIGRNIDELLWQAGYYASGGRLMQGCNWNDVVKLNYWPNFTRLPTTPSSLRIAALLAAQPTTIEYIILSLKVKRNEVYQFYCAARCSGALSTVNEIAKE</sequence>
<dbReference type="AlphaFoldDB" id="A0A3B0XUZ4"/>
<accession>A0A3B0XUZ4</accession>
<organism evidence="1">
    <name type="scientific">hydrothermal vent metagenome</name>
    <dbReference type="NCBI Taxonomy" id="652676"/>
    <lineage>
        <taxon>unclassified sequences</taxon>
        <taxon>metagenomes</taxon>
        <taxon>ecological metagenomes</taxon>
    </lineage>
</organism>
<protein>
    <submittedName>
        <fullName evidence="1">Uncharacterized protein</fullName>
    </submittedName>
</protein>
<proteinExistence type="predicted"/>
<dbReference type="EMBL" id="UOFJ01000641">
    <property type="protein sequence ID" value="VAW72108.1"/>
    <property type="molecule type" value="Genomic_DNA"/>
</dbReference>
<feature type="non-terminal residue" evidence="1">
    <location>
        <position position="183"/>
    </location>
</feature>
<gene>
    <name evidence="1" type="ORF">MNBD_GAMMA10-974</name>
</gene>
<reference evidence="1" key="1">
    <citation type="submission" date="2018-06" db="EMBL/GenBank/DDBJ databases">
        <authorList>
            <person name="Zhirakovskaya E."/>
        </authorList>
    </citation>
    <scope>NUCLEOTIDE SEQUENCE</scope>
</reference>
<evidence type="ECO:0000313" key="1">
    <source>
        <dbReference type="EMBL" id="VAW72108.1"/>
    </source>
</evidence>